<evidence type="ECO:0000256" key="1">
    <source>
        <dbReference type="ARBA" id="ARBA00004123"/>
    </source>
</evidence>
<gene>
    <name evidence="5" type="ORF">B296_00057776</name>
</gene>
<evidence type="ECO:0000313" key="5">
    <source>
        <dbReference type="EMBL" id="RRT39845.1"/>
    </source>
</evidence>
<evidence type="ECO:0000313" key="6">
    <source>
        <dbReference type="Proteomes" id="UP000287651"/>
    </source>
</evidence>
<sequence>MRYLKSRALPSHVNIRSYDSMNDTLEALIKKSVSFRDNVKSKQRSISFDSRDSEAAILQAFGPGNLLIKGSVSFNGRFMETKASVRSSKSTNSANPRGFRCSPLKKRSLGSTLVGPDSPKHEAALKLQKVYRSFRTRRQLADCAVLVEQRWWKLLDFALLRLSSVSFFDIEKPESAVGKGLSKDEKAQKLALQHWLEAVRSRKLINIVLNPSARMYMTLIQMYRLILGIDMVTISNSTTTVGFNARACSPSSTGQ</sequence>
<organism evidence="5 6">
    <name type="scientific">Ensete ventricosum</name>
    <name type="common">Abyssinian banana</name>
    <name type="synonym">Musa ensete</name>
    <dbReference type="NCBI Taxonomy" id="4639"/>
    <lineage>
        <taxon>Eukaryota</taxon>
        <taxon>Viridiplantae</taxon>
        <taxon>Streptophyta</taxon>
        <taxon>Embryophyta</taxon>
        <taxon>Tracheophyta</taxon>
        <taxon>Spermatophyta</taxon>
        <taxon>Magnoliopsida</taxon>
        <taxon>Liliopsida</taxon>
        <taxon>Zingiberales</taxon>
        <taxon>Musaceae</taxon>
        <taxon>Ensete</taxon>
    </lineage>
</organism>
<keyword evidence="4" id="KW-0539">Nucleus</keyword>
<dbReference type="EMBL" id="AMZH03019835">
    <property type="protein sequence ID" value="RRT39845.1"/>
    <property type="molecule type" value="Genomic_DNA"/>
</dbReference>
<dbReference type="PROSITE" id="PS50096">
    <property type="entry name" value="IQ"/>
    <property type="match status" value="1"/>
</dbReference>
<evidence type="ECO:0000256" key="3">
    <source>
        <dbReference type="ARBA" id="ARBA00022490"/>
    </source>
</evidence>
<name>A0A426XK67_ENSVE</name>
<comment type="caution">
    <text evidence="5">The sequence shown here is derived from an EMBL/GenBank/DDBJ whole genome shotgun (WGS) entry which is preliminary data.</text>
</comment>
<dbReference type="PANTHER" id="PTHR31250:SF14">
    <property type="entry name" value="IQ DOMAIN-CONTAINING PROTEIN IQM2"/>
    <property type="match status" value="1"/>
</dbReference>
<dbReference type="InterPro" id="IPR044159">
    <property type="entry name" value="IQM"/>
</dbReference>
<dbReference type="PANTHER" id="PTHR31250">
    <property type="entry name" value="IQ DOMAIN-CONTAINING PROTEIN IQM3"/>
    <property type="match status" value="1"/>
</dbReference>
<dbReference type="GO" id="GO:0005737">
    <property type="term" value="C:cytoplasm"/>
    <property type="evidence" value="ECO:0007669"/>
    <property type="project" value="UniProtKB-SubCell"/>
</dbReference>
<evidence type="ECO:0000256" key="4">
    <source>
        <dbReference type="ARBA" id="ARBA00023242"/>
    </source>
</evidence>
<dbReference type="Proteomes" id="UP000287651">
    <property type="component" value="Unassembled WGS sequence"/>
</dbReference>
<keyword evidence="3" id="KW-0963">Cytoplasm</keyword>
<dbReference type="AlphaFoldDB" id="A0A426XK67"/>
<dbReference type="GO" id="GO:0005634">
    <property type="term" value="C:nucleus"/>
    <property type="evidence" value="ECO:0007669"/>
    <property type="project" value="UniProtKB-SubCell"/>
</dbReference>
<reference evidence="5 6" key="1">
    <citation type="journal article" date="2014" name="Agronomy (Basel)">
        <title>A Draft Genome Sequence for Ensete ventricosum, the Drought-Tolerant Tree Against Hunger.</title>
        <authorList>
            <person name="Harrison J."/>
            <person name="Moore K.A."/>
            <person name="Paszkiewicz K."/>
            <person name="Jones T."/>
            <person name="Grant M."/>
            <person name="Ambacheew D."/>
            <person name="Muzemil S."/>
            <person name="Studholme D.J."/>
        </authorList>
    </citation>
    <scope>NUCLEOTIDE SEQUENCE [LARGE SCALE GENOMIC DNA]</scope>
</reference>
<evidence type="ECO:0000256" key="2">
    <source>
        <dbReference type="ARBA" id="ARBA00004496"/>
    </source>
</evidence>
<proteinExistence type="predicted"/>
<protein>
    <submittedName>
        <fullName evidence="5">Uncharacterized protein</fullName>
    </submittedName>
</protein>
<accession>A0A426XK67</accession>
<comment type="subcellular location">
    <subcellularLocation>
        <location evidence="2">Cytoplasm</location>
    </subcellularLocation>
    <subcellularLocation>
        <location evidence="1">Nucleus</location>
    </subcellularLocation>
</comment>